<keyword evidence="2" id="KW-1185">Reference proteome</keyword>
<sequence>MPSKSTPPVVLLHDVDAVRADLVTALESADPSLRPGLEEALRIAERHGALTDEQRMGEWVRRTLRAADIDPAADHVRAVKALREAVPGLGLIAANGLVRAAGRN</sequence>
<evidence type="ECO:0000313" key="2">
    <source>
        <dbReference type="Proteomes" id="UP000320580"/>
    </source>
</evidence>
<reference evidence="1 2" key="1">
    <citation type="submission" date="2019-07" db="EMBL/GenBank/DDBJ databases">
        <authorList>
            <person name="Zhu P."/>
        </authorList>
    </citation>
    <scope>NUCLEOTIDE SEQUENCE [LARGE SCALE GENOMIC DNA]</scope>
    <source>
        <strain evidence="1 2">SSL-25</strain>
    </source>
</reference>
<dbReference type="RefSeq" id="WP_146483163.1">
    <property type="nucleotide sequence ID" value="NZ_CP042266.1"/>
</dbReference>
<dbReference type="OrthoDB" id="4246844at2"/>
<name>A0A5B8JPV0_9ACTN</name>
<evidence type="ECO:0000313" key="1">
    <source>
        <dbReference type="EMBL" id="QDY79880.1"/>
    </source>
</evidence>
<dbReference type="EMBL" id="CP042266">
    <property type="protein sequence ID" value="QDY79880.1"/>
    <property type="molecule type" value="Genomic_DNA"/>
</dbReference>
<gene>
    <name evidence="1" type="ORF">FQU76_28830</name>
</gene>
<dbReference type="KEGG" id="sqz:FQU76_28830"/>
<protein>
    <submittedName>
        <fullName evidence="1">Uncharacterized protein</fullName>
    </submittedName>
</protein>
<accession>A0A5B8JPV0</accession>
<dbReference type="AlphaFoldDB" id="A0A5B8JPV0"/>
<organism evidence="1 2">
    <name type="scientific">Streptomyces qinzhouensis</name>
    <dbReference type="NCBI Taxonomy" id="2599401"/>
    <lineage>
        <taxon>Bacteria</taxon>
        <taxon>Bacillati</taxon>
        <taxon>Actinomycetota</taxon>
        <taxon>Actinomycetes</taxon>
        <taxon>Kitasatosporales</taxon>
        <taxon>Streptomycetaceae</taxon>
        <taxon>Streptomyces</taxon>
    </lineage>
</organism>
<dbReference type="Proteomes" id="UP000320580">
    <property type="component" value="Chromosome"/>
</dbReference>
<proteinExistence type="predicted"/>